<dbReference type="InterPro" id="IPR050128">
    <property type="entry name" value="Sulfate_adenylyltrnsfr_sub2"/>
</dbReference>
<feature type="domain" description="Phosphoadenosine phosphosulphate reductase" evidence="1">
    <location>
        <begin position="136"/>
        <end position="254"/>
    </location>
</feature>
<gene>
    <name evidence="2" type="ORF">ZNDK_0315</name>
</gene>
<dbReference type="Gene3D" id="3.40.50.620">
    <property type="entry name" value="HUPs"/>
    <property type="match status" value="1"/>
</dbReference>
<accession>A0A6L2R547</accession>
<dbReference type="Proteomes" id="UP000505077">
    <property type="component" value="Unassembled WGS sequence"/>
</dbReference>
<reference evidence="2 3" key="1">
    <citation type="journal article" date="2020" name="ISME J.">
        <title>Parallel Reductive Genome Evolution in Desulfovibrio Ectosymbionts Independently Acquired by Trichonympha Protists in the Termite Gut.</title>
        <authorList>
            <person name="Takeuchi M."/>
            <person name="Kuwahara H."/>
            <person name="Murakami T."/>
            <person name="Takahashi K."/>
            <person name="Kajitani R."/>
            <person name="Toyoda A."/>
            <person name="Itoh T."/>
            <person name="Ohkuma M."/>
            <person name="Hongoh Y."/>
        </authorList>
    </citation>
    <scope>NUCLEOTIDE SEQUENCE [LARGE SCALE GENOMIC DNA]</scope>
    <source>
        <strain evidence="2">ZnDsv-02</strain>
    </source>
</reference>
<dbReference type="GO" id="GO:0003824">
    <property type="term" value="F:catalytic activity"/>
    <property type="evidence" value="ECO:0007669"/>
    <property type="project" value="InterPro"/>
</dbReference>
<proteinExistence type="predicted"/>
<evidence type="ECO:0000313" key="2">
    <source>
        <dbReference type="EMBL" id="GFH62544.1"/>
    </source>
</evidence>
<comment type="caution">
    <text evidence="2">The sequence shown here is derived from an EMBL/GenBank/DDBJ whole genome shotgun (WGS) entry which is preliminary data.</text>
</comment>
<evidence type="ECO:0000259" key="1">
    <source>
        <dbReference type="Pfam" id="PF01507"/>
    </source>
</evidence>
<dbReference type="EMBL" id="BLLL01000003">
    <property type="protein sequence ID" value="GFH62544.1"/>
    <property type="molecule type" value="Genomic_DNA"/>
</dbReference>
<evidence type="ECO:0000313" key="3">
    <source>
        <dbReference type="Proteomes" id="UP000505077"/>
    </source>
</evidence>
<feature type="non-terminal residue" evidence="2">
    <location>
        <position position="271"/>
    </location>
</feature>
<dbReference type="SUPFAM" id="SSF52402">
    <property type="entry name" value="Adenine nucleotide alpha hydrolases-like"/>
    <property type="match status" value="1"/>
</dbReference>
<dbReference type="Pfam" id="PF01507">
    <property type="entry name" value="PAPS_reduct"/>
    <property type="match status" value="1"/>
</dbReference>
<dbReference type="PANTHER" id="PTHR43196:SF2">
    <property type="entry name" value="PHOSPHOADENOSINE PHOSPHOSULFATE REDUCTASE"/>
    <property type="match status" value="1"/>
</dbReference>
<sequence>MYSYVWDKKTRGYLLTTQTGKFVANEIRPVFATELSMTGLGRHFEYDRHETLPLLWAQKNIYLLNGEKVAQLNNTQYGKPLNIQIFFESKLKLEPVDIEAMVATNADIMDIVVADAKRRTKELYDGSINRCDIAYIAFSGGKDSVTLLDICHRVLPLSVPVIFSDTDMELPDTYKVWEEIQARYPEREFICAKAESSALENWRVFAPPSRTIRWCCSVHKSTPALMCLKRKLHKSAVKVMAFVGVRGDESYSRSFYEDATDGAKNASQLNR</sequence>
<dbReference type="AlphaFoldDB" id="A0A6L2R547"/>
<dbReference type="InterPro" id="IPR002500">
    <property type="entry name" value="PAPS_reduct_dom"/>
</dbReference>
<protein>
    <submittedName>
        <fullName evidence="2">Phosphoadenosine phosphosulfate reductase</fullName>
    </submittedName>
</protein>
<dbReference type="PANTHER" id="PTHR43196">
    <property type="entry name" value="SULFATE ADENYLYLTRANSFERASE SUBUNIT 2"/>
    <property type="match status" value="1"/>
</dbReference>
<name>A0A6L2R547_9BACT</name>
<dbReference type="InterPro" id="IPR014729">
    <property type="entry name" value="Rossmann-like_a/b/a_fold"/>
</dbReference>
<organism evidence="2 3">
    <name type="scientific">Candidatus Desulfovibrio kirbyi</name>
    <dbReference type="NCBI Taxonomy" id="2696086"/>
    <lineage>
        <taxon>Bacteria</taxon>
        <taxon>Pseudomonadati</taxon>
        <taxon>Thermodesulfobacteriota</taxon>
        <taxon>Desulfovibrionia</taxon>
        <taxon>Desulfovibrionales</taxon>
        <taxon>Desulfovibrionaceae</taxon>
        <taxon>Desulfovibrio</taxon>
    </lineage>
</organism>